<protein>
    <submittedName>
        <fullName evidence="2">Uncharacterized protein</fullName>
    </submittedName>
</protein>
<name>A0AA92TK89_9BACT</name>
<reference evidence="2 3" key="1">
    <citation type="submission" date="2018-08" db="EMBL/GenBank/DDBJ databases">
        <title>A genome reference for cultivated species of the human gut microbiota.</title>
        <authorList>
            <person name="Zou Y."/>
            <person name="Xue W."/>
            <person name="Luo G."/>
        </authorList>
    </citation>
    <scope>NUCLEOTIDE SEQUENCE [LARGE SCALE GENOMIC DNA]</scope>
    <source>
        <strain evidence="2 3">AF22-1</strain>
    </source>
</reference>
<keyword evidence="1" id="KW-0812">Transmembrane</keyword>
<evidence type="ECO:0000256" key="1">
    <source>
        <dbReference type="SAM" id="Phobius"/>
    </source>
</evidence>
<keyword evidence="1" id="KW-1133">Transmembrane helix</keyword>
<evidence type="ECO:0000313" key="2">
    <source>
        <dbReference type="EMBL" id="RGS45524.1"/>
    </source>
</evidence>
<proteinExistence type="predicted"/>
<feature type="transmembrane region" description="Helical" evidence="1">
    <location>
        <begin position="48"/>
        <end position="66"/>
    </location>
</feature>
<dbReference type="AlphaFoldDB" id="A0AA92TK89"/>
<accession>A0AA92TK89</accession>
<evidence type="ECO:0000313" key="3">
    <source>
        <dbReference type="Proteomes" id="UP000286113"/>
    </source>
</evidence>
<sequence>MIVVRTKEELQEAVKNKTTSIRIEGPYAKEFANTIRSRKRKAKTAKKTAMGVGALALIGGIAAAPFTGGVSLAGSVAGATAMGLTVGTITISTAELAMILGFAAYAINKKYKIKIGNEDEYIEMTPPN</sequence>
<feature type="transmembrane region" description="Helical" evidence="1">
    <location>
        <begin position="86"/>
        <end position="107"/>
    </location>
</feature>
<dbReference type="EMBL" id="QRVN01000033">
    <property type="protein sequence ID" value="RGS45524.1"/>
    <property type="molecule type" value="Genomic_DNA"/>
</dbReference>
<organism evidence="2 3">
    <name type="scientific">Segatella copri</name>
    <dbReference type="NCBI Taxonomy" id="165179"/>
    <lineage>
        <taxon>Bacteria</taxon>
        <taxon>Pseudomonadati</taxon>
        <taxon>Bacteroidota</taxon>
        <taxon>Bacteroidia</taxon>
        <taxon>Bacteroidales</taxon>
        <taxon>Prevotellaceae</taxon>
        <taxon>Segatella</taxon>
    </lineage>
</organism>
<dbReference type="Proteomes" id="UP000286113">
    <property type="component" value="Unassembled WGS sequence"/>
</dbReference>
<gene>
    <name evidence="2" type="ORF">DWX90_13380</name>
</gene>
<comment type="caution">
    <text evidence="2">The sequence shown here is derived from an EMBL/GenBank/DDBJ whole genome shotgun (WGS) entry which is preliminary data.</text>
</comment>
<keyword evidence="1" id="KW-0472">Membrane</keyword>